<dbReference type="CDD" id="cd19941">
    <property type="entry name" value="TIL"/>
    <property type="match status" value="12"/>
</dbReference>
<protein>
    <recommendedName>
        <fullName evidence="6">VWFD domain-containing protein</fullName>
    </recommendedName>
</protein>
<dbReference type="PROSITE" id="PS51233">
    <property type="entry name" value="VWFD"/>
    <property type="match status" value="12"/>
</dbReference>
<keyword evidence="8" id="KW-1185">Reference proteome</keyword>
<reference evidence="7" key="3">
    <citation type="submission" date="2025-09" db="UniProtKB">
        <authorList>
            <consortium name="Ensembl"/>
        </authorList>
    </citation>
    <scope>IDENTIFICATION</scope>
</reference>
<evidence type="ECO:0000313" key="8">
    <source>
        <dbReference type="Proteomes" id="UP000001646"/>
    </source>
</evidence>
<sequence length="5001" mass="548700">MYIYQFRILWCSVWWACFQTKTLLGLHAIASVGQEFITAFMQNYKLDYPQIQFQLFISSYSSPAAVTVSVYKSQFESHFVVGQAQTVAVKLPAEVEMVGTVKFCSTVLVRADQDISVLALNSKKNSADATIVYPVHSLGNEYYVLTPPGELPNSYKEFSVIAWHDDTTVEIYLKGSVRFQERIYPAGSKLSVVLPPYEAVQFQSQEDLSGTLIRADHPVAVLSGHTCAHKNTNCNHVVEQLQPVSNWGQEFFILPLTFQMNYDLAYIVASQYTVVTYVSGRIHTNYNLVAGQVLQLKVTRSSPIYITANVGIQVFFFCTGGSYSQLTFDPFFLSIPDMSSYCTSYSLASHEGFNNFALIITETTTTDEITIDGHSLGVSYWREIPGTEYSWSEYSLGNEGSIHSIAHPSSPFGLLTFGIAERNAYGAMGVLPVPQPSCSSTQCRKKETCQMMNGHPVCVAQSSATCRAQGDPHYWTFDKWKYNFMGTCLYTLVKTCGSDTTLPAFHIAAKNENRGRQSVSYIGLVMVQVYGYEIKMARKEYGLVRVNNQWSRLPISLHEGKLQLYQSGTFIVLETDFSLRVSYDWNSQLVVKVSSSFSENVCGLCGNYNGDPADDFQTPAGSLAPSPVEFGKSWKMEDGDQFCWNDCHGKCKDITVEVLVKYKTERFCGWISKKESGPFRQCHSVIDPEIFVENCAYDLYIYEGHREALCQALKSYADACQREGVALSEWRKLTGCSLSCPENSQYKLCGSGCIATCNDQALPTNCSSLGCVETCQCNEGFVLESGQCIPQAACGCIFEGRLLTPKEEFWGDSTCTRRCVCDPQSKQVKCQAASCKKGEQCKVEKGIQNCYPTSFSTCSAIGYSHYHTFDGQSFNFQGTCLYMFAGLTKKSKDLVDFKVLVRNAGQGGSSVSLNKLVTVQVYGKEISISWTSHGRVMINGLLTHLPYWMGLNQILIYRKGWNAVIQTNFGLTVTFDWKSHLTVTVPKTYEGALGGLCGNFNGDKEDDLMSTVTGVASNSALLGQHWKVAEPLGCEELSPRECPDLESTSRHQRVLTAECGLLVDKSGPFRECHGKIDPEVFFLDCVYDYCKTNGQKAVLRYIIAAYAEACQSIEEHCPNLPFCPQNSHYELCARSCQPTCQSLFSPLLCSSHCAEGCVCDEGFVLSGERCVPISQCGCVYQDLYYSVGQTFYPTSKCNVECVCQAGGDVTCKQISCGPKEECRIIDGVVKCHPVASATCSASGDPHYISFDGLHFNFQGNCTYVLAKTATKGTKSLVPFTITEENEAWGSGRVSVTKMVSLEIYGVTLTLLQNKKGLVNGIFQSLPIVLSGGKLRAYQHGTKVLIETGFGLTMSYNLVYHVTVTVPSTYQGQMEGLCGNYNGQKDDEFLLPGGKKASNAAAFGAAWKVPVPGATGACSDGCSGSDCPTCEERKKDVFKQHNYCGILTASDGPFRACHSKVDPSVYFNDCIYDLCSGNGDSPVLCQSIQSYASACQEAKVPIQPWRSPEFCPLSCPPKSHYEICADLCSAGCVGLGDSQVCPETCVEGCQCDDGFFFDGLGCSTVENCGCFGNGSYYKPNEKVLMNECQKICSCVPGRGLICESHSCSSDETCKIQNGIMKCVNKDPCQALMCRIKETCKVENGRATCVPDYNATAWAWGDPHFHTFDGLDFSFQGTCTYTLCKYCGNDPTLVPFVVDEKNDNRGSQAISYVRVVTISLLGYNISIHRKEVGKIRLNGVVTNSPVTVEDGKIQLFRSGLTAVLQTDFRLSVPYDWSWMVETTCPSQSAAGTRCGRRNRTYGSAPGNMTPNAGAWLASRVGPGLIQPNMIYELYLPLTHGFQCVPSGLHCPQNSHYDLCGNGCPVTCHSLSAPDGCEMSCKEGCYCNAGFVLSGDQCVPIGDCGCVYQERYYKKGDEFFPTSTCQEKCHCRENGIVECQKVSCRAQEECKVENGIRGCHPTGCGKCSVAGGTYLTFDGQAFNFPGSCTYTLAKVCSRDPDLAKFSVVVENESLGASKVAQKMVIITVHGYVLTLKKGTTWKVSVDGEFYTLPLVINRREIWVSQEGQNIVVHTDIGLRVLYDSSHYLLIYIPTTYQGHICGLCGNFNGDRTDEFQLPSEMSAQNVTEFGASWKVLVDDARCADGCRHKCPLCDATETRPYQAESACGLILNKSGPFSDCHAFVKPTEYFNRCLYEVCAAGGAKEVLCQSLQAYVATCQAAGRNVKSWRTSFCPLTCPANSHYELCTRSCDLTCAGLSAPLQCTTKCFEGCQCNAGYVSDGEACVPMDRCGCMHNGHYIKVGFWGDDCRTRCRCEPRLGRATCMRSSCKRNEKCVMANGVLGCHEVTYTSCTASGDPHYTTFDGKKFDFMGTCVYQMAGVCIDNPRLTPFLVTVENNNRGSKAVSFTKVVTLEVYNMTISLSQEDPQKVQVNGVSVNLPFSYENKLKIYISGVHGFIKTDFDLRVSFDWYSYARVIIPNSYSESVCGLCGNADRDPSDDFTMKDGTQTRDAIQFANSWKLKGSPQCSEGCSNNCPVCSEAQKQIYGSEHYCGLLIGKDGPFKQCNAVIDPTYYFEDCVYDTCLHKGFRNVFCGAISTYAIDCQTQGVQIEEWRSASTCLSCPPNSHYEICGPACPATCHSHFTGKRCDAPCTEGCFCDSGFVLSGDKCVPLTECGCVHQGRYYKNGEEFYPHTSCQEKCQCKNHGVIDCHQFSCGHDEECKVENGIQGCYPVGYGTTTTYGGLHYISFDGRSFGFRGTGTFVLSQIFSEEDPQLETFTVLVEYEEIDAGSLTLIKSVNGEVHSLPVNIKNEKLWITQEGNNIIFQSSDGFTVVYDTASYVHVSVPITYQRKVRGLAGNFNGDESDDFMMPNGTQAQNVAAFGASWNIPLAGISCSIGCIKERPNMHPDEVKSYEDETSCGMIKSESGPFADCHSLVNPEDYFTNCLYDMWAAGTQEHLCQSLQAYTIACQTAGAQIEAWRTDSFCFPLSCPENSHYEACGTACPETCSDRTAPLTCKDTCVPTCQCNKGYVLSAGECVPVETCNCTYQGATYKAKEEFWVGEDCHTLCKCDPTLGKVVCEEDSCKGNKKCMMVNGVRGCHALEHYTCIGTGDLHYTTFDGKKFDFMGTCIYQMAGLCSEDPTLTPFLVSVENNNRGNKAVSFTKVVTLEVYNMTISLSQDYPNKIQVNGIFAELPFSYENKITVYTSGVHGFIKTDFDLKVSFDWYSYARVILPRTYANAVCGLCGNANQDPSDDFAMKDGIEASDEIQFANSWLLKEFPGCSGGCTTDCPVCQETEKQIYKGDQYCGILVRMDGPFKLCHAAIDPMPYFEDCVFDTCAYKGHHDTLCNAIAAYVTACHNLGIQIGQWRSASFCSLTCPQHSHYELCGNSCPARCHNVSSETCEACTEGCFCDSGFLLSGDECVSQEECGCVHFGRYYKKGDEFYSSTSCEECQCMDHGTVNCQQFSCGSHEVCIVENGILGCHPIGYGTVVAFGGIHCISFDGAIVGFYGNCTYILAKVCSKDPQVANFSVSVENEKLDGDPLTLIKAVVVSVHGYTIVLERTVDGKSYTLPVNKENGKLWITQEGNNIIVQSSFGLTVLYDTSYFVRVSVPSNYQGHMCGLGGNFNGDKRDDFMLPNGVLTENNEEFVASWKVPVDGAICFNGCGERCPTCTPTKAESYKAESSCEMILSKSSPFRHCHSLVSPAAYFGQCIFDICAADRTQESVCQSLQTYVTACQASGAKIEAWRTASFCPLACPPNSHYEICSSPCVTSCASLSTYVQCTKNCFEGCECDEGHMSDGEACVPIKRCGCVHEGLYLKAGESIFSNNCTEKCTCSSIPSQLTCEKVNCSCSILGAPVASCSLIQCKKEETCEIQEERPVCVAGSESTCWAQGNRHYHTFDSRNYDFRGSCTYTIAKTCSLDAAVPFFSIKAKNENKGDVRSSNVGSVTITVYNITISIIRNENGFVRVENQLSHLPISLNEGKLRLYQNGGSVFIETEFSLKVSYDWDDFLLIKIPRGFSESVRGLCGNYNNDPADDFTTPSGALASNPVEFGSSWKVEDEDKFCWDDCPGGCKSCSSALARKYKTEPFCGWISKGENGPFSQCHSVISPETFLENCVYDVCLSDGLKEVLCKSLKNYAETCQKEGIAVSDWRTPTGCVCPANSQYKACGPASPITCNNEALPSSCASLPCIETCQCNEGFVWDAGKCIPKGDCGCLFEGKLFSPGEQFWGDGSCTRRCSCDPETKRVICRKTGCRSGEQCRVEGGIQKCYPTSYATCSASRGTHYSSFDGQKFDFQGTCVYQLTGKNIHYPGREVKIFLVFVHPELFSCCSSIQCSQVNGLLTRLPYSIRSNEILLFRKGKEAVVQTDFHLTVTFDWQNRVTVTVPSIYANALCGLCGNFNGNKLDEMTMKDGKVAASPSSFGQSWKVKDIPGCTEMDKEECPGLSTIESHQRHLGTECGLILAKSGPFQWCHSTIEPEEYFQDCVYDYCFSEGQEAVICQAITNYAEACQAAGASLEAWRTKAFCSLPCAANSHYELCAQDCAQTTCGSISVPVPCSSKCQEGCVCDEGFVQSGDQCVPMSQCGCLYEDRYYLAEDTFYPTCQKRCVCQPGGTVRCDAVSCGPDEECRLLDGVQKCHSIGNATCSVFGNPHYVSFDGLYFHFQGTCTYTLAKSNTENGKLIEELVVVTVNGVFQPLPVTLSVSGGQLRAYQHGLKVLIQTDFDLIVGYDLVYHMMVTVPGIYRGEMQGLCGNYNGVKDDEFLLPDGRATSDVDTFGTSWKVLIPGRETSCSDGCSGSSCPVCEERKKDTFKQRNYCGILNASDGPFRACHSQVDPSVYFNTCVYDVCLADGDSSALCKSIQSYVSACQGSGASIQPWRTPSFCPLSCPANSHYEVCANLCSASCTNITDARACPETCAEGCQCNNGYFFDGLGCVPVESCGCYKNGRYYKPNEQVLLNRCQERCRCLPGQEVTCVAHSCASDETCEIQNGVMACIEKGE</sequence>
<dbReference type="SMART" id="SM00214">
    <property type="entry name" value="VWC"/>
    <property type="match status" value="7"/>
</dbReference>
<feature type="domain" description="VWFD" evidence="6">
    <location>
        <begin position="4644"/>
        <end position="4793"/>
    </location>
</feature>
<keyword evidence="4" id="KW-1015">Disulfide bond</keyword>
<feature type="domain" description="VWFD" evidence="6">
    <location>
        <begin position="1653"/>
        <end position="1825"/>
    </location>
</feature>
<evidence type="ECO:0000259" key="6">
    <source>
        <dbReference type="PROSITE" id="PS51233"/>
    </source>
</evidence>
<keyword evidence="5" id="KW-0325">Glycoprotein</keyword>
<evidence type="ECO:0000256" key="3">
    <source>
        <dbReference type="ARBA" id="ARBA00022737"/>
    </source>
</evidence>
<reference evidence="7" key="1">
    <citation type="submission" date="2009-12" db="EMBL/GenBank/DDBJ databases">
        <title>The Genome Sequence of Anolis carolinensis (Green Anole Lizard).</title>
        <authorList>
            <consortium name="The Genome Sequencing Platform"/>
            <person name="Di Palma F."/>
            <person name="Alfoldi J."/>
            <person name="Heiman D."/>
            <person name="Young S."/>
            <person name="Grabherr M."/>
            <person name="Johnson J."/>
            <person name="Lander E.S."/>
            <person name="Lindblad-Toh K."/>
        </authorList>
    </citation>
    <scope>NUCLEOTIDE SEQUENCE [LARGE SCALE GENOMIC DNA]</scope>
    <source>
        <strain evidence="7">JBL SC #1</strain>
    </source>
</reference>
<accession>A0A803TZU8</accession>
<evidence type="ECO:0000256" key="5">
    <source>
        <dbReference type="ARBA" id="ARBA00023180"/>
    </source>
</evidence>
<dbReference type="SUPFAM" id="SSF57567">
    <property type="entry name" value="Serine protease inhibitors"/>
    <property type="match status" value="12"/>
</dbReference>
<feature type="domain" description="VWFD" evidence="6">
    <location>
        <begin position="3102"/>
        <end position="3280"/>
    </location>
</feature>
<evidence type="ECO:0000313" key="7">
    <source>
        <dbReference type="Ensembl" id="ENSACAP00000040738.1"/>
    </source>
</evidence>
<dbReference type="InterPro" id="IPR003645">
    <property type="entry name" value="Fol_N"/>
</dbReference>
<evidence type="ECO:0000256" key="1">
    <source>
        <dbReference type="ARBA" id="ARBA00004613"/>
    </source>
</evidence>
<dbReference type="InterPro" id="IPR036084">
    <property type="entry name" value="Ser_inhib-like_sf"/>
</dbReference>
<keyword evidence="2" id="KW-0964">Secreted</keyword>
<dbReference type="InterPro" id="IPR002919">
    <property type="entry name" value="TIL_dom"/>
</dbReference>
<feature type="domain" description="VWFD" evidence="6">
    <location>
        <begin position="464"/>
        <end position="644"/>
    </location>
</feature>
<dbReference type="PANTHER" id="PTHR11339">
    <property type="entry name" value="EXTRACELLULAR MATRIX GLYCOPROTEIN RELATED"/>
    <property type="match status" value="1"/>
</dbReference>
<dbReference type="InterPro" id="IPR001007">
    <property type="entry name" value="VWF_dom"/>
</dbReference>
<dbReference type="Gene3D" id="2.10.25.10">
    <property type="entry name" value="Laminin"/>
    <property type="match status" value="12"/>
</dbReference>
<dbReference type="FunFam" id="2.10.25.10:FF:000055">
    <property type="entry name" value="alpha-tectorin isoform X1"/>
    <property type="match status" value="6"/>
</dbReference>
<dbReference type="SMART" id="SM00274">
    <property type="entry name" value="FOLN"/>
    <property type="match status" value="5"/>
</dbReference>
<feature type="domain" description="VWFD" evidence="6">
    <location>
        <begin position="2346"/>
        <end position="2524"/>
    </location>
</feature>
<dbReference type="Pfam" id="PF12714">
    <property type="entry name" value="TILa"/>
    <property type="match status" value="5"/>
</dbReference>
<dbReference type="GO" id="GO:0005576">
    <property type="term" value="C:extracellular region"/>
    <property type="evidence" value="ECO:0007669"/>
    <property type="project" value="UniProtKB-SubCell"/>
</dbReference>
<feature type="domain" description="VWFD" evidence="6">
    <location>
        <begin position="3886"/>
        <end position="4066"/>
    </location>
</feature>
<feature type="domain" description="VWFD" evidence="6">
    <location>
        <begin position="3486"/>
        <end position="3660"/>
    </location>
</feature>
<reference evidence="7" key="2">
    <citation type="submission" date="2025-08" db="UniProtKB">
        <authorList>
            <consortium name="Ensembl"/>
        </authorList>
    </citation>
    <scope>IDENTIFICATION</scope>
</reference>
<organism evidence="7 8">
    <name type="scientific">Anolis carolinensis</name>
    <name type="common">Green anole</name>
    <name type="synonym">American chameleon</name>
    <dbReference type="NCBI Taxonomy" id="28377"/>
    <lineage>
        <taxon>Eukaryota</taxon>
        <taxon>Metazoa</taxon>
        <taxon>Chordata</taxon>
        <taxon>Craniata</taxon>
        <taxon>Vertebrata</taxon>
        <taxon>Euteleostomi</taxon>
        <taxon>Lepidosauria</taxon>
        <taxon>Squamata</taxon>
        <taxon>Bifurcata</taxon>
        <taxon>Unidentata</taxon>
        <taxon>Episquamata</taxon>
        <taxon>Toxicofera</taxon>
        <taxon>Iguania</taxon>
        <taxon>Dactyloidae</taxon>
        <taxon>Anolis</taxon>
    </lineage>
</organism>
<dbReference type="Proteomes" id="UP000001646">
    <property type="component" value="Unplaced"/>
</dbReference>
<feature type="domain" description="VWFD" evidence="6">
    <location>
        <begin position="2732"/>
        <end position="2892"/>
    </location>
</feature>
<dbReference type="InterPro" id="IPR050780">
    <property type="entry name" value="Mucin_vWF_Thrombospondin_sf"/>
</dbReference>
<name>A0A803TZU8_ANOCA</name>
<dbReference type="Ensembl" id="ENSACAT00000039405.1">
    <property type="protein sequence ID" value="ENSACAP00000040738.1"/>
    <property type="gene ID" value="ENSACAG00000016278.3"/>
</dbReference>
<feature type="domain" description="VWFD" evidence="6">
    <location>
        <begin position="1962"/>
        <end position="2140"/>
    </location>
</feature>
<feature type="domain" description="VWFD" evidence="6">
    <location>
        <begin position="856"/>
        <end position="1035"/>
    </location>
</feature>
<keyword evidence="3" id="KW-0677">Repeat</keyword>
<dbReference type="Pfam" id="PF17517">
    <property type="entry name" value="IgGFc_binding"/>
    <property type="match status" value="1"/>
</dbReference>
<dbReference type="PANTHER" id="PTHR11339:SF244">
    <property type="entry name" value="IGGFC-BINDING PROTEIN"/>
    <property type="match status" value="1"/>
</dbReference>
<dbReference type="SMART" id="SM00216">
    <property type="entry name" value="VWD"/>
    <property type="match status" value="12"/>
</dbReference>
<dbReference type="Pfam" id="PF00094">
    <property type="entry name" value="VWD"/>
    <property type="match status" value="13"/>
</dbReference>
<dbReference type="FunFam" id="2.10.25.10:FF:000153">
    <property type="entry name" value="MUC5B isoform 1"/>
    <property type="match status" value="2"/>
</dbReference>
<evidence type="ECO:0000256" key="4">
    <source>
        <dbReference type="ARBA" id="ARBA00023157"/>
    </source>
</evidence>
<dbReference type="SMART" id="SM00832">
    <property type="entry name" value="C8"/>
    <property type="match status" value="11"/>
</dbReference>
<dbReference type="InterPro" id="IPR025615">
    <property type="entry name" value="TILa_dom"/>
</dbReference>
<evidence type="ECO:0000256" key="2">
    <source>
        <dbReference type="ARBA" id="ARBA00022525"/>
    </source>
</evidence>
<dbReference type="Pfam" id="PF08742">
    <property type="entry name" value="C8"/>
    <property type="match status" value="11"/>
</dbReference>
<proteinExistence type="predicted"/>
<feature type="domain" description="VWFD" evidence="6">
    <location>
        <begin position="1237"/>
        <end position="1418"/>
    </location>
</feature>
<dbReference type="SMART" id="SM00215">
    <property type="entry name" value="VWC_out"/>
    <property type="match status" value="10"/>
</dbReference>
<dbReference type="InterPro" id="IPR035234">
    <property type="entry name" value="IgGFc-bd_N"/>
</dbReference>
<dbReference type="InterPro" id="IPR014853">
    <property type="entry name" value="VWF/SSPO/ZAN-like_Cys-rich_dom"/>
</dbReference>
<feature type="domain" description="VWFD" evidence="6">
    <location>
        <begin position="4276"/>
        <end position="4436"/>
    </location>
</feature>
<dbReference type="Pfam" id="PF01826">
    <property type="entry name" value="TIL"/>
    <property type="match status" value="12"/>
</dbReference>
<dbReference type="GeneTree" id="ENSGT00950000183155"/>
<dbReference type="Bgee" id="ENSACAG00000016278">
    <property type="expression patterns" value="Expressed in skeletal muscle tissue and 2 other cell types or tissues"/>
</dbReference>
<comment type="subcellular location">
    <subcellularLocation>
        <location evidence="1">Secreted</location>
    </subcellularLocation>
</comment>
<dbReference type="InterPro" id="IPR001846">
    <property type="entry name" value="VWF_type-D"/>
</dbReference>